<proteinExistence type="predicted"/>
<gene>
    <name evidence="1" type="ORF">BCV71DRAFT_277513</name>
</gene>
<organism evidence="1 2">
    <name type="scientific">Rhizopus microsporus</name>
    <dbReference type="NCBI Taxonomy" id="58291"/>
    <lineage>
        <taxon>Eukaryota</taxon>
        <taxon>Fungi</taxon>
        <taxon>Fungi incertae sedis</taxon>
        <taxon>Mucoromycota</taxon>
        <taxon>Mucoromycotina</taxon>
        <taxon>Mucoromycetes</taxon>
        <taxon>Mucorales</taxon>
        <taxon>Mucorineae</taxon>
        <taxon>Rhizopodaceae</taxon>
        <taxon>Rhizopus</taxon>
    </lineage>
</organism>
<name>A0A1X0SAF4_RHIZD</name>
<evidence type="ECO:0000313" key="2">
    <source>
        <dbReference type="Proteomes" id="UP000242381"/>
    </source>
</evidence>
<accession>A0A1X0SAF4</accession>
<evidence type="ECO:0000313" key="1">
    <source>
        <dbReference type="EMBL" id="ORE21118.1"/>
    </source>
</evidence>
<protein>
    <submittedName>
        <fullName evidence="1">Uncharacterized protein</fullName>
    </submittedName>
</protein>
<sequence>MFCVVLHIVKFCWKTPQEDYLQPEYISEDDEEAGLSIITPAVDPSSLAMVHAVSNQNHLSYNDAVLQACQQLNVDDPEKIKILALIDALFLQPFSITNQKSQHVISNLLHDNNNIRLILSQKRRYDDFANSGSSLCKCSLLVASGLENLSNTSPYRKLFTERKYVELTSEICELLNKDWGFFPKSNISRPNSVMINTIEIYDRIKHAGAHRESFGKFKENVKLTPLPPPIKTVYRIHHGLKPVIGTQVSNILVISCIRLDARKPPSVGSYTLDFVLSTKTAYILCHASGPLTVRYTVQPYTVFTLTLVLKKDEDAYFSKDFVQKIENTAPGKIKGILQAIVFLFSPNNTTLAILDNDRFKKLLEQLVDLIMPSISLVNSFVQKEIDQISKIICRFFFVEV</sequence>
<dbReference type="OMA" id="HTIMINT"/>
<dbReference type="VEuPathDB" id="FungiDB:BCV72DRAFT_237440"/>
<dbReference type="AlphaFoldDB" id="A0A1X0SAF4"/>
<dbReference type="EMBL" id="KV921283">
    <property type="protein sequence ID" value="ORE21118.1"/>
    <property type="molecule type" value="Genomic_DNA"/>
</dbReference>
<dbReference type="Proteomes" id="UP000242381">
    <property type="component" value="Unassembled WGS sequence"/>
</dbReference>
<reference evidence="1 2" key="1">
    <citation type="journal article" date="2016" name="Proc. Natl. Acad. Sci. U.S.A.">
        <title>Lipid metabolic changes in an early divergent fungus govern the establishment of a mutualistic symbiosis with endobacteria.</title>
        <authorList>
            <person name="Lastovetsky O.A."/>
            <person name="Gaspar M.L."/>
            <person name="Mondo S.J."/>
            <person name="LaButti K.M."/>
            <person name="Sandor L."/>
            <person name="Grigoriev I.V."/>
            <person name="Henry S.A."/>
            <person name="Pawlowska T.E."/>
        </authorList>
    </citation>
    <scope>NUCLEOTIDE SEQUENCE [LARGE SCALE GENOMIC DNA]</scope>
    <source>
        <strain evidence="1 2">ATCC 11559</strain>
    </source>
</reference>